<accession>A0ABR7GIN2</accession>
<dbReference type="CDD" id="cd02070">
    <property type="entry name" value="corrinoid_protein_B12-BD"/>
    <property type="match status" value="1"/>
</dbReference>
<feature type="domain" description="Pterin-binding" evidence="21">
    <location>
        <begin position="319"/>
        <end position="585"/>
    </location>
</feature>
<comment type="cofactor">
    <cofactor evidence="3">
        <name>methylcob(III)alamin</name>
        <dbReference type="ChEBI" id="CHEBI:28115"/>
    </cofactor>
</comment>
<dbReference type="InterPro" id="IPR003726">
    <property type="entry name" value="HCY_dom"/>
</dbReference>
<keyword evidence="9" id="KW-0028">Amino-acid biosynthesis</keyword>
<evidence type="ECO:0000313" key="24">
    <source>
        <dbReference type="EMBL" id="MBC5687147.1"/>
    </source>
</evidence>
<dbReference type="InterPro" id="IPR011005">
    <property type="entry name" value="Dihydropteroate_synth-like_sf"/>
</dbReference>
<evidence type="ECO:0000256" key="1">
    <source>
        <dbReference type="ARBA" id="ARBA00001700"/>
    </source>
</evidence>
<evidence type="ECO:0000313" key="25">
    <source>
        <dbReference type="Proteomes" id="UP000643810"/>
    </source>
</evidence>
<comment type="catalytic activity">
    <reaction evidence="1">
        <text>(6S)-5-methyl-5,6,7,8-tetrahydrofolate + L-homocysteine = (6S)-5,6,7,8-tetrahydrofolate + L-methionine</text>
        <dbReference type="Rhea" id="RHEA:11172"/>
        <dbReference type="ChEBI" id="CHEBI:18608"/>
        <dbReference type="ChEBI" id="CHEBI:57453"/>
        <dbReference type="ChEBI" id="CHEBI:57844"/>
        <dbReference type="ChEBI" id="CHEBI:58199"/>
        <dbReference type="EC" id="2.1.1.13"/>
    </reaction>
</comment>
<evidence type="ECO:0000256" key="19">
    <source>
        <dbReference type="PROSITE-ProRule" id="PRU00333"/>
    </source>
</evidence>
<evidence type="ECO:0000256" key="14">
    <source>
        <dbReference type="ARBA" id="ARBA00022833"/>
    </source>
</evidence>
<feature type="domain" description="B12-binding" evidence="22">
    <location>
        <begin position="685"/>
        <end position="808"/>
    </location>
</feature>
<dbReference type="Gene3D" id="3.20.20.330">
    <property type="entry name" value="Homocysteine-binding-like domain"/>
    <property type="match status" value="1"/>
</dbReference>
<evidence type="ECO:0000256" key="7">
    <source>
        <dbReference type="ARBA" id="ARBA00013998"/>
    </source>
</evidence>
<dbReference type="SUPFAM" id="SSF82282">
    <property type="entry name" value="Homocysteine S-methyltransferase"/>
    <property type="match status" value="1"/>
</dbReference>
<dbReference type="Pfam" id="PF00809">
    <property type="entry name" value="Pterin_bind"/>
    <property type="match status" value="1"/>
</dbReference>
<feature type="binding site" evidence="19">
    <location>
        <position position="273"/>
    </location>
    <ligand>
        <name>Zn(2+)</name>
        <dbReference type="ChEBI" id="CHEBI:29105"/>
    </ligand>
</feature>
<dbReference type="InterPro" id="IPR050554">
    <property type="entry name" value="Met_Synthase/Corrinoid"/>
</dbReference>
<dbReference type="PANTHER" id="PTHR45833">
    <property type="entry name" value="METHIONINE SYNTHASE"/>
    <property type="match status" value="1"/>
</dbReference>
<evidence type="ECO:0000256" key="6">
    <source>
        <dbReference type="ARBA" id="ARBA00012032"/>
    </source>
</evidence>
<dbReference type="EMBL" id="JACOPG010000004">
    <property type="protein sequence ID" value="MBC5687147.1"/>
    <property type="molecule type" value="Genomic_DNA"/>
</dbReference>
<keyword evidence="16" id="KW-0170">Cobalt</keyword>
<dbReference type="Pfam" id="PF02607">
    <property type="entry name" value="B12-binding_2"/>
    <property type="match status" value="1"/>
</dbReference>
<keyword evidence="8 19" id="KW-0489">Methyltransferase</keyword>
<evidence type="ECO:0000259" key="23">
    <source>
        <dbReference type="PROSITE" id="PS51337"/>
    </source>
</evidence>
<protein>
    <recommendedName>
        <fullName evidence="7">Methionine synthase</fullName>
        <ecNumber evidence="6">2.1.1.13</ecNumber>
    </recommendedName>
    <alternativeName>
        <fullName evidence="18">5-methyltetrahydrofolate--homocysteine methyltransferase</fullName>
    </alternativeName>
</protein>
<evidence type="ECO:0000256" key="12">
    <source>
        <dbReference type="ARBA" id="ARBA00022691"/>
    </source>
</evidence>
<evidence type="ECO:0000256" key="4">
    <source>
        <dbReference type="ARBA" id="ARBA00005178"/>
    </source>
</evidence>
<keyword evidence="25" id="KW-1185">Reference proteome</keyword>
<dbReference type="PROSITE" id="PS51332">
    <property type="entry name" value="B12_BINDING"/>
    <property type="match status" value="1"/>
</dbReference>
<comment type="cofactor">
    <cofactor evidence="2 19">
        <name>Zn(2+)</name>
        <dbReference type="ChEBI" id="CHEBI:29105"/>
    </cofactor>
</comment>
<evidence type="ECO:0000259" key="22">
    <source>
        <dbReference type="PROSITE" id="PS51332"/>
    </source>
</evidence>
<dbReference type="Gene3D" id="3.40.50.280">
    <property type="entry name" value="Cobalamin-binding domain"/>
    <property type="match status" value="1"/>
</dbReference>
<evidence type="ECO:0000259" key="20">
    <source>
        <dbReference type="PROSITE" id="PS50970"/>
    </source>
</evidence>
<sequence length="808" mass="88060">MTKQELQDLFQKGPIILDGATGSNLMAKGMPMGVCPEDWIYHHKEAIVSLQKAYVEAGTQILYAPTFTANRIKLAEYGMEDRLEELNRAMVRYSREAAGDRAFVAGDLTMTGRQLYPVGDLMFEDLVDVYKEQVRAILKEGVDLFVIETMMSLQECRAALLAVKETCDLPVMISLTYNEDGRTLYGTSPEIAMVVLEHMGADIVGVNCSTGPLAMIPLVKAMLPYADIPIMVKPNAGMPELENGETVYKMTPEEFADACEQLVDAGASVVGGCCGTRPDHIKALADCMRGKKVEPIQKKNRPVLTSERGFVEVTLDGGFKVVGERINPTGKKALQEELRSGSMQMVRQFARDQEIAGAAILDVNMGTNGIDEKATMLDAIYEVISTVDLPLSIDTSYVDVMEAALRIYPGRALINSISCEAEKMKELLPIAKKYGAMFVLLPLSQAGLPKDLDEKKEHITHVLEAARAIGLQDNDAVVDVLVATVGANPSAALECFETISYCKDTLHLPTICGLSNISFGMPQRIFVNTAFLNVALSKGLTMAIANPSQELLMYTALATDLLLGKEGASERYLGTVPTTAMKMVGSKDVKADSQTKEEAHHPIFDCVVKGDKESIIREVKKEVEAGEKPSAVIEKYLIPGINQVGEYYDNKKYFLPQLIAGANAMKEAMEYLEPLLLAGKKDEAKATVVIATVEGDIHDIGKNLVVLMLKNYGYRVFDMGKDVPAESIVNKAIEENAQIIGLSALMTTTMMRMKDVVDLAKEKGCQAKIIIGGACITESFAEEIGADGYSKDASECVKLIDSLIQSKL</sequence>
<feature type="binding site" evidence="19">
    <location>
        <position position="208"/>
    </location>
    <ligand>
        <name>Zn(2+)</name>
        <dbReference type="ChEBI" id="CHEBI:29105"/>
    </ligand>
</feature>
<evidence type="ECO:0000256" key="2">
    <source>
        <dbReference type="ARBA" id="ARBA00001947"/>
    </source>
</evidence>
<keyword evidence="10" id="KW-0846">Cobalamin</keyword>
<keyword evidence="12" id="KW-0949">S-adenosyl-L-methionine</keyword>
<dbReference type="InterPro" id="IPR006158">
    <property type="entry name" value="Cobalamin-bd"/>
</dbReference>
<keyword evidence="11 19" id="KW-0808">Transferase</keyword>
<evidence type="ECO:0000256" key="5">
    <source>
        <dbReference type="ARBA" id="ARBA00010398"/>
    </source>
</evidence>
<dbReference type="InterPro" id="IPR036724">
    <property type="entry name" value="Cobalamin-bd_sf"/>
</dbReference>
<dbReference type="Pfam" id="PF02310">
    <property type="entry name" value="B12-binding"/>
    <property type="match status" value="1"/>
</dbReference>
<dbReference type="PIRSF" id="PIRSF037472">
    <property type="entry name" value="DHPS_mtfrase"/>
    <property type="match status" value="1"/>
</dbReference>
<dbReference type="PROSITE" id="PS51337">
    <property type="entry name" value="B12_BINDING_NTER"/>
    <property type="match status" value="1"/>
</dbReference>
<evidence type="ECO:0000256" key="13">
    <source>
        <dbReference type="ARBA" id="ARBA00022723"/>
    </source>
</evidence>
<evidence type="ECO:0000256" key="17">
    <source>
        <dbReference type="ARBA" id="ARBA00025552"/>
    </source>
</evidence>
<comment type="similarity">
    <text evidence="5">Belongs to the vitamin-B12 dependent methionine synthase family.</text>
</comment>
<organism evidence="24 25">
    <name type="scientific">Roseburia lenta</name>
    <dbReference type="NCBI Taxonomy" id="2763061"/>
    <lineage>
        <taxon>Bacteria</taxon>
        <taxon>Bacillati</taxon>
        <taxon>Bacillota</taxon>
        <taxon>Clostridia</taxon>
        <taxon>Lachnospirales</taxon>
        <taxon>Lachnospiraceae</taxon>
        <taxon>Roseburia</taxon>
    </lineage>
</organism>
<dbReference type="PROSITE" id="PS50970">
    <property type="entry name" value="HCY"/>
    <property type="match status" value="1"/>
</dbReference>
<proteinExistence type="inferred from homology"/>
<dbReference type="SMART" id="SM01018">
    <property type="entry name" value="B12-binding_2"/>
    <property type="match status" value="1"/>
</dbReference>
<evidence type="ECO:0000259" key="21">
    <source>
        <dbReference type="PROSITE" id="PS50972"/>
    </source>
</evidence>
<evidence type="ECO:0000256" key="18">
    <source>
        <dbReference type="ARBA" id="ARBA00031040"/>
    </source>
</evidence>
<comment type="caution">
    <text evidence="24">The sequence shown here is derived from an EMBL/GenBank/DDBJ whole genome shotgun (WGS) entry which is preliminary data.</text>
</comment>
<dbReference type="SUPFAM" id="SSF47644">
    <property type="entry name" value="Methionine synthase domain"/>
    <property type="match status" value="1"/>
</dbReference>
<keyword evidence="13 19" id="KW-0479">Metal-binding</keyword>
<comment type="function">
    <text evidence="17">Catalyzes the transfer of a methyl group from methyl-cobalamin to homocysteine, yielding enzyme-bound cob(I)alamin and methionine. Subsequently, remethylates the cofactor using methyltetrahydrofolate.</text>
</comment>
<evidence type="ECO:0000256" key="15">
    <source>
        <dbReference type="ARBA" id="ARBA00023167"/>
    </source>
</evidence>
<dbReference type="InterPro" id="IPR000489">
    <property type="entry name" value="Pterin-binding_dom"/>
</dbReference>
<dbReference type="InterPro" id="IPR036594">
    <property type="entry name" value="Meth_synthase_dom"/>
</dbReference>
<dbReference type="SUPFAM" id="SSF51717">
    <property type="entry name" value="Dihydropteroate synthetase-like"/>
    <property type="match status" value="1"/>
</dbReference>
<dbReference type="InterPro" id="IPR003759">
    <property type="entry name" value="Cbl-bd_cap"/>
</dbReference>
<dbReference type="SUPFAM" id="SSF52242">
    <property type="entry name" value="Cobalamin (vitamin B12)-binding domain"/>
    <property type="match status" value="1"/>
</dbReference>
<dbReference type="Gene3D" id="1.10.1240.10">
    <property type="entry name" value="Methionine synthase domain"/>
    <property type="match status" value="1"/>
</dbReference>
<dbReference type="Pfam" id="PF02574">
    <property type="entry name" value="S-methyl_trans"/>
    <property type="match status" value="1"/>
</dbReference>
<evidence type="ECO:0000256" key="9">
    <source>
        <dbReference type="ARBA" id="ARBA00022605"/>
    </source>
</evidence>
<evidence type="ECO:0000256" key="3">
    <source>
        <dbReference type="ARBA" id="ARBA00001956"/>
    </source>
</evidence>
<name>A0ABR7GIN2_9FIRM</name>
<evidence type="ECO:0000256" key="11">
    <source>
        <dbReference type="ARBA" id="ARBA00022679"/>
    </source>
</evidence>
<dbReference type="EC" id="2.1.1.13" evidence="6"/>
<evidence type="ECO:0000256" key="10">
    <source>
        <dbReference type="ARBA" id="ARBA00022628"/>
    </source>
</evidence>
<keyword evidence="14 19" id="KW-0862">Zinc</keyword>
<reference evidence="24 25" key="1">
    <citation type="submission" date="2020-08" db="EMBL/GenBank/DDBJ databases">
        <title>Genome public.</title>
        <authorList>
            <person name="Liu C."/>
            <person name="Sun Q."/>
        </authorList>
    </citation>
    <scope>NUCLEOTIDE SEQUENCE [LARGE SCALE GENOMIC DNA]</scope>
    <source>
        <strain evidence="24 25">NSJ-9</strain>
    </source>
</reference>
<dbReference type="Proteomes" id="UP000643810">
    <property type="component" value="Unassembled WGS sequence"/>
</dbReference>
<dbReference type="InterPro" id="IPR017215">
    <property type="entry name" value="MetH_bac"/>
</dbReference>
<evidence type="ECO:0000256" key="8">
    <source>
        <dbReference type="ARBA" id="ARBA00022603"/>
    </source>
</evidence>
<feature type="domain" description="B12-binding N-terminal" evidence="23">
    <location>
        <begin position="590"/>
        <end position="684"/>
    </location>
</feature>
<dbReference type="PROSITE" id="PS50972">
    <property type="entry name" value="PTERIN_BINDING"/>
    <property type="match status" value="1"/>
</dbReference>
<dbReference type="Gene3D" id="3.20.20.20">
    <property type="entry name" value="Dihydropteroate synthase-like"/>
    <property type="match status" value="1"/>
</dbReference>
<dbReference type="RefSeq" id="WP_186854674.1">
    <property type="nucleotide sequence ID" value="NZ_JACOPG010000004.1"/>
</dbReference>
<evidence type="ECO:0000256" key="16">
    <source>
        <dbReference type="ARBA" id="ARBA00023285"/>
    </source>
</evidence>
<comment type="pathway">
    <text evidence="4">Amino-acid biosynthesis; L-methionine biosynthesis via de novo pathway; L-methionine from L-homocysteine (MetH route): step 1/1.</text>
</comment>
<dbReference type="PANTHER" id="PTHR45833:SF1">
    <property type="entry name" value="METHIONINE SYNTHASE"/>
    <property type="match status" value="1"/>
</dbReference>
<feature type="binding site" evidence="19">
    <location>
        <position position="274"/>
    </location>
    <ligand>
        <name>Zn(2+)</name>
        <dbReference type="ChEBI" id="CHEBI:29105"/>
    </ligand>
</feature>
<gene>
    <name evidence="24" type="ORF">H8R94_11125</name>
</gene>
<dbReference type="InterPro" id="IPR036589">
    <property type="entry name" value="HCY_dom_sf"/>
</dbReference>
<feature type="domain" description="Hcy-binding" evidence="20">
    <location>
        <begin position="3"/>
        <end position="288"/>
    </location>
</feature>
<keyword evidence="15" id="KW-0486">Methionine biosynthesis</keyword>